<reference evidence="2 3" key="1">
    <citation type="journal article" date="2023" name="Elife">
        <title>Identification of key yeast species and microbe-microbe interactions impacting larval growth of Drosophila in the wild.</title>
        <authorList>
            <person name="Mure A."/>
            <person name="Sugiura Y."/>
            <person name="Maeda R."/>
            <person name="Honda K."/>
            <person name="Sakurai N."/>
            <person name="Takahashi Y."/>
            <person name="Watada M."/>
            <person name="Katoh T."/>
            <person name="Gotoh A."/>
            <person name="Gotoh Y."/>
            <person name="Taniguchi I."/>
            <person name="Nakamura K."/>
            <person name="Hayashi T."/>
            <person name="Katayama T."/>
            <person name="Uemura T."/>
            <person name="Hattori Y."/>
        </authorList>
    </citation>
    <scope>NUCLEOTIDE SEQUENCE [LARGE SCALE GENOMIC DNA]</scope>
    <source>
        <strain evidence="2 3">SB-73</strain>
    </source>
</reference>
<feature type="coiled-coil region" evidence="1">
    <location>
        <begin position="9"/>
        <end position="36"/>
    </location>
</feature>
<sequence length="332" mass="37603">MEKAFSIAQKSKQEQAEAVEELLKNIKQNIKQLALLHKLNVISTKLLLQIYVYTQDKSIFDITGTEFLEPDVIKYLKLKEVRKAESEENLRSLEYTSQDDKNANVTDGNSEYQTKISQLSNSTPVDLEITLENGGITESTVKNDKSNTTQSTRLKRHVEPPSLTKLSNTAKILKSSSSIADASKKLLQSPTQDTVAQLCETCYKQQVYNRFYGSVAISLMSLMSNFVDLFATEFQYIFTNCSEMDTDELRTIGTFYGHIMLNQDWSQFLQYASLDPEASTPSNRIMLMAVISELKLELDKSEIAKKIRDLNLGQLTDGELAKKFWKVNGLNI</sequence>
<gene>
    <name evidence="2" type="ORF">DASB73_003320</name>
</gene>
<name>A0AAV5RCS2_STABA</name>
<evidence type="ECO:0000313" key="2">
    <source>
        <dbReference type="EMBL" id="GMM49374.1"/>
    </source>
</evidence>
<evidence type="ECO:0000256" key="1">
    <source>
        <dbReference type="SAM" id="Coils"/>
    </source>
</evidence>
<dbReference type="EMBL" id="BTGC01000001">
    <property type="protein sequence ID" value="GMM49374.1"/>
    <property type="molecule type" value="Genomic_DNA"/>
</dbReference>
<proteinExistence type="predicted"/>
<dbReference type="AlphaFoldDB" id="A0AAV5RCS2"/>
<comment type="caution">
    <text evidence="2">The sequence shown here is derived from an EMBL/GenBank/DDBJ whole genome shotgun (WGS) entry which is preliminary data.</text>
</comment>
<keyword evidence="1" id="KW-0175">Coiled coil</keyword>
<keyword evidence="3" id="KW-1185">Reference proteome</keyword>
<accession>A0AAV5RCS2</accession>
<organism evidence="2 3">
    <name type="scientific">Starmerella bacillaris</name>
    <name type="common">Yeast</name>
    <name type="synonym">Candida zemplinina</name>
    <dbReference type="NCBI Taxonomy" id="1247836"/>
    <lineage>
        <taxon>Eukaryota</taxon>
        <taxon>Fungi</taxon>
        <taxon>Dikarya</taxon>
        <taxon>Ascomycota</taxon>
        <taxon>Saccharomycotina</taxon>
        <taxon>Dipodascomycetes</taxon>
        <taxon>Dipodascales</taxon>
        <taxon>Trichomonascaceae</taxon>
        <taxon>Starmerella</taxon>
    </lineage>
</organism>
<dbReference type="Proteomes" id="UP001362899">
    <property type="component" value="Unassembled WGS sequence"/>
</dbReference>
<protein>
    <submittedName>
        <fullName evidence="2">Uncharacterized protein</fullName>
    </submittedName>
</protein>
<evidence type="ECO:0000313" key="3">
    <source>
        <dbReference type="Proteomes" id="UP001362899"/>
    </source>
</evidence>